<comment type="similarity">
    <text evidence="4">Belongs to the TBCB family.</text>
</comment>
<keyword evidence="7" id="KW-1185">Reference proteome</keyword>
<evidence type="ECO:0000256" key="2">
    <source>
        <dbReference type="ARBA" id="ARBA00022490"/>
    </source>
</evidence>
<dbReference type="PROSITE" id="PS50245">
    <property type="entry name" value="CAP_GLY_2"/>
    <property type="match status" value="1"/>
</dbReference>
<dbReference type="InterPro" id="IPR029071">
    <property type="entry name" value="Ubiquitin-like_domsf"/>
</dbReference>
<keyword evidence="3" id="KW-0143">Chaperone</keyword>
<evidence type="ECO:0000313" key="7">
    <source>
        <dbReference type="Proteomes" id="UP000054498"/>
    </source>
</evidence>
<dbReference type="CDD" id="cd01789">
    <property type="entry name" value="Ubl_TBCB"/>
    <property type="match status" value="1"/>
</dbReference>
<dbReference type="STRING" id="145388.A0A0D2MBP7"/>
<dbReference type="InterPro" id="IPR000626">
    <property type="entry name" value="Ubiquitin-like_dom"/>
</dbReference>
<name>A0A0D2MBP7_9CHLO</name>
<dbReference type="GeneID" id="25742551"/>
<feature type="domain" description="CAP-Gly" evidence="5">
    <location>
        <begin position="225"/>
        <end position="267"/>
    </location>
</feature>
<dbReference type="Gene3D" id="3.10.20.90">
    <property type="entry name" value="Phosphatidylinositol 3-kinase Catalytic Subunit, Chain A, domain 1"/>
    <property type="match status" value="1"/>
</dbReference>
<dbReference type="InterPro" id="IPR045172">
    <property type="entry name" value="TBCB_Ubl"/>
</dbReference>
<evidence type="ECO:0000256" key="4">
    <source>
        <dbReference type="ARBA" id="ARBA00025779"/>
    </source>
</evidence>
<dbReference type="SUPFAM" id="SSF74924">
    <property type="entry name" value="Cap-Gly domain"/>
    <property type="match status" value="1"/>
</dbReference>
<reference evidence="6 7" key="1">
    <citation type="journal article" date="2013" name="BMC Genomics">
        <title>Reconstruction of the lipid metabolism for the microalga Monoraphidium neglectum from its genome sequence reveals characteristics suitable for biofuel production.</title>
        <authorList>
            <person name="Bogen C."/>
            <person name="Al-Dilaimi A."/>
            <person name="Albersmeier A."/>
            <person name="Wichmann J."/>
            <person name="Grundmann M."/>
            <person name="Rupp O."/>
            <person name="Lauersen K.J."/>
            <person name="Blifernez-Klassen O."/>
            <person name="Kalinowski J."/>
            <person name="Goesmann A."/>
            <person name="Mussgnug J.H."/>
            <person name="Kruse O."/>
        </authorList>
    </citation>
    <scope>NUCLEOTIDE SEQUENCE [LARGE SCALE GENOMIC DNA]</scope>
    <source>
        <strain evidence="6 7">SAG 48.87</strain>
    </source>
</reference>
<dbReference type="GO" id="GO:0035371">
    <property type="term" value="C:microtubule plus-end"/>
    <property type="evidence" value="ECO:0007669"/>
    <property type="project" value="TreeGrafter"/>
</dbReference>
<dbReference type="Pfam" id="PF01302">
    <property type="entry name" value="CAP_GLY"/>
    <property type="match status" value="1"/>
</dbReference>
<dbReference type="Proteomes" id="UP000054498">
    <property type="component" value="Unassembled WGS sequence"/>
</dbReference>
<dbReference type="GO" id="GO:0043014">
    <property type="term" value="F:alpha-tubulin binding"/>
    <property type="evidence" value="ECO:0007669"/>
    <property type="project" value="InterPro"/>
</dbReference>
<organism evidence="6 7">
    <name type="scientific">Monoraphidium neglectum</name>
    <dbReference type="NCBI Taxonomy" id="145388"/>
    <lineage>
        <taxon>Eukaryota</taxon>
        <taxon>Viridiplantae</taxon>
        <taxon>Chlorophyta</taxon>
        <taxon>core chlorophytes</taxon>
        <taxon>Chlorophyceae</taxon>
        <taxon>CS clade</taxon>
        <taxon>Sphaeropleales</taxon>
        <taxon>Selenastraceae</taxon>
        <taxon>Monoraphidium</taxon>
    </lineage>
</organism>
<dbReference type="PANTHER" id="PTHR18916:SF85">
    <property type="entry name" value="TUBULIN-FOLDING COFACTOR B"/>
    <property type="match status" value="1"/>
</dbReference>
<evidence type="ECO:0000313" key="6">
    <source>
        <dbReference type="EMBL" id="KIY98286.1"/>
    </source>
</evidence>
<dbReference type="OrthoDB" id="2130750at2759"/>
<evidence type="ECO:0000259" key="5">
    <source>
        <dbReference type="PROSITE" id="PS50245"/>
    </source>
</evidence>
<dbReference type="SUPFAM" id="SSF54236">
    <property type="entry name" value="Ubiquitin-like"/>
    <property type="match status" value="1"/>
</dbReference>
<sequence length="291" mass="31858">MAAAYQQPLDLGSLREYVTGQSRMQQAADSTVLLCIAHNHLKARFPEIRLDLHMTVDTVKSKVHTHTGTSPDSMVLQLKDEGGRLVAVLDDGGRKLGYFNPRNGWTLQVIDTDGSSLSAQGWLDDVSKVQKYVISDSDYDKRENTYRRAQGPLLLKFKAAKMAQDPTWTLEKELALKAGREYTAPEAKAAPEDDFGESEAAAIDVGRRCCVDPGERRGEVKFVGRVEGLAAGYWVGVALDEPCGKNDGSVKGRRVFECAPGHGVFARPDKIVVGDFPPVDDFSDLGSDDEI</sequence>
<dbReference type="InterPro" id="IPR036859">
    <property type="entry name" value="CAP-Gly_dom_sf"/>
</dbReference>
<evidence type="ECO:0000256" key="1">
    <source>
        <dbReference type="ARBA" id="ARBA00004496"/>
    </source>
</evidence>
<dbReference type="GO" id="GO:0007021">
    <property type="term" value="P:tubulin complex assembly"/>
    <property type="evidence" value="ECO:0007669"/>
    <property type="project" value="InterPro"/>
</dbReference>
<dbReference type="AlphaFoldDB" id="A0A0D2MBP7"/>
<dbReference type="InterPro" id="IPR000938">
    <property type="entry name" value="CAP-Gly_domain"/>
</dbReference>
<keyword evidence="2" id="KW-0963">Cytoplasm</keyword>
<dbReference type="Pfam" id="PF14560">
    <property type="entry name" value="Ubiquitin_2"/>
    <property type="match status" value="1"/>
</dbReference>
<dbReference type="KEGG" id="mng:MNEG_9676"/>
<dbReference type="GO" id="GO:0007023">
    <property type="term" value="P:post-chaperonin tubulin folding pathway"/>
    <property type="evidence" value="ECO:0007669"/>
    <property type="project" value="InterPro"/>
</dbReference>
<gene>
    <name evidence="6" type="ORF">MNEG_9676</name>
</gene>
<dbReference type="GO" id="GO:0005634">
    <property type="term" value="C:nucleus"/>
    <property type="evidence" value="ECO:0007669"/>
    <property type="project" value="TreeGrafter"/>
</dbReference>
<evidence type="ECO:0000256" key="3">
    <source>
        <dbReference type="ARBA" id="ARBA00023186"/>
    </source>
</evidence>
<dbReference type="GO" id="GO:0031122">
    <property type="term" value="P:cytoplasmic microtubule organization"/>
    <property type="evidence" value="ECO:0007669"/>
    <property type="project" value="TreeGrafter"/>
</dbReference>
<dbReference type="GO" id="GO:0005737">
    <property type="term" value="C:cytoplasm"/>
    <property type="evidence" value="ECO:0007669"/>
    <property type="project" value="UniProtKB-SubCell"/>
</dbReference>
<dbReference type="PANTHER" id="PTHR18916">
    <property type="entry name" value="DYNACTIN 1-RELATED MICROTUBULE-BINDING"/>
    <property type="match status" value="1"/>
</dbReference>
<dbReference type="GO" id="GO:0051010">
    <property type="term" value="F:microtubule plus-end binding"/>
    <property type="evidence" value="ECO:0007669"/>
    <property type="project" value="TreeGrafter"/>
</dbReference>
<proteinExistence type="inferred from homology"/>
<dbReference type="Gene3D" id="2.30.30.190">
    <property type="entry name" value="CAP Gly-rich-like domain"/>
    <property type="match status" value="1"/>
</dbReference>
<dbReference type="EMBL" id="KK102240">
    <property type="protein sequence ID" value="KIY98286.1"/>
    <property type="molecule type" value="Genomic_DNA"/>
</dbReference>
<dbReference type="RefSeq" id="XP_013897306.1">
    <property type="nucleotide sequence ID" value="XM_014041852.1"/>
</dbReference>
<dbReference type="SMART" id="SM01052">
    <property type="entry name" value="CAP_GLY"/>
    <property type="match status" value="1"/>
</dbReference>
<comment type="subcellular location">
    <subcellularLocation>
        <location evidence="1">Cytoplasm</location>
    </subcellularLocation>
</comment>
<protein>
    <submittedName>
        <fullName evidence="6">Tubulin folding cofactor B</fullName>
    </submittedName>
</protein>
<accession>A0A0D2MBP7</accession>